<feature type="coiled-coil region" evidence="1">
    <location>
        <begin position="160"/>
        <end position="191"/>
    </location>
</feature>
<evidence type="ECO:0000256" key="1">
    <source>
        <dbReference type="SAM" id="Coils"/>
    </source>
</evidence>
<protein>
    <submittedName>
        <fullName evidence="3">Uncharacterized protein</fullName>
    </submittedName>
</protein>
<reference evidence="3 4" key="1">
    <citation type="submission" date="2019-07" db="EMBL/GenBank/DDBJ databases">
        <title>Insights of Desulfuromonas acetexigens electromicrobiology.</title>
        <authorList>
            <person name="Katuri K."/>
            <person name="Sapireddy V."/>
            <person name="Shaw D.R."/>
            <person name="Saikaly P."/>
        </authorList>
    </citation>
    <scope>NUCLEOTIDE SEQUENCE [LARGE SCALE GENOMIC DNA]</scope>
    <source>
        <strain evidence="3 4">2873</strain>
    </source>
</reference>
<gene>
    <name evidence="3" type="ORF">FL622_12910</name>
</gene>
<accession>A0A550J9D3</accession>
<evidence type="ECO:0000313" key="3">
    <source>
        <dbReference type="EMBL" id="TRO79801.1"/>
    </source>
</evidence>
<organism evidence="3 4">
    <name type="scientific">Trichloromonas acetexigens</name>
    <dbReference type="NCBI Taxonomy" id="38815"/>
    <lineage>
        <taxon>Bacteria</taxon>
        <taxon>Pseudomonadati</taxon>
        <taxon>Thermodesulfobacteriota</taxon>
        <taxon>Desulfuromonadia</taxon>
        <taxon>Desulfuromonadales</taxon>
        <taxon>Trichloromonadaceae</taxon>
        <taxon>Trichloromonas</taxon>
    </lineage>
</organism>
<dbReference type="EMBL" id="VJVV01000009">
    <property type="protein sequence ID" value="TRO79801.1"/>
    <property type="molecule type" value="Genomic_DNA"/>
</dbReference>
<keyword evidence="2" id="KW-1133">Transmembrane helix</keyword>
<proteinExistence type="predicted"/>
<name>A0A550J9D3_9BACT</name>
<feature type="transmembrane region" description="Helical" evidence="2">
    <location>
        <begin position="65"/>
        <end position="85"/>
    </location>
</feature>
<evidence type="ECO:0000256" key="2">
    <source>
        <dbReference type="SAM" id="Phobius"/>
    </source>
</evidence>
<keyword evidence="1" id="KW-0175">Coiled coil</keyword>
<comment type="caution">
    <text evidence="3">The sequence shown here is derived from an EMBL/GenBank/DDBJ whole genome shotgun (WGS) entry which is preliminary data.</text>
</comment>
<dbReference type="AlphaFoldDB" id="A0A550J9D3"/>
<evidence type="ECO:0000313" key="4">
    <source>
        <dbReference type="Proteomes" id="UP000317155"/>
    </source>
</evidence>
<keyword evidence="4" id="KW-1185">Reference proteome</keyword>
<keyword evidence="2" id="KW-0472">Membrane</keyword>
<dbReference type="Proteomes" id="UP000317155">
    <property type="component" value="Unassembled WGS sequence"/>
</dbReference>
<sequence length="228" mass="26237">MTMDFRLKANNFLRQKKIFKDNFTRTLRLEKFSWAIEPWPFYVPFIILIFHISVLLFISDIRKFNTALGSILQIAGASVVLWGIAQNLGLLEGKNFCIIVKEVVKDWWERKPTGRPRGTIITTTQNLSLEVKEAPLQDQLQFNTVEEKVDYLLKRSVELEEKFNRIRNSLAKRINEVEKELNQTKKSFKREVDGVKTTLKSAVLGGMKMEIAGFLTAAYGVLISGFFG</sequence>
<feature type="transmembrane region" description="Helical" evidence="2">
    <location>
        <begin position="39"/>
        <end position="58"/>
    </location>
</feature>
<keyword evidence="2" id="KW-0812">Transmembrane</keyword>